<evidence type="ECO:0000313" key="4">
    <source>
        <dbReference type="Proteomes" id="UP000070539"/>
    </source>
</evidence>
<dbReference type="STRING" id="36847.CLNEO_05360"/>
<feature type="compositionally biased region" description="Basic and acidic residues" evidence="1">
    <location>
        <begin position="69"/>
        <end position="86"/>
    </location>
</feature>
<feature type="compositionally biased region" description="Polar residues" evidence="1">
    <location>
        <begin position="43"/>
        <end position="57"/>
    </location>
</feature>
<reference evidence="3 4" key="1">
    <citation type="submission" date="2016-01" db="EMBL/GenBank/DDBJ databases">
        <title>Genome sequence of Clostridium neopropionicum X4, DSM-3847.</title>
        <authorList>
            <person name="Poehlein A."/>
            <person name="Beck M.H."/>
            <person name="Bengelsdorf F.R."/>
            <person name="Daniel R."/>
            <person name="Duerre P."/>
        </authorList>
    </citation>
    <scope>NUCLEOTIDE SEQUENCE [LARGE SCALE GENOMIC DNA]</scope>
    <source>
        <strain evidence="3 4">DSM-3847</strain>
    </source>
</reference>
<evidence type="ECO:0000313" key="3">
    <source>
        <dbReference type="EMBL" id="KXL54430.1"/>
    </source>
</evidence>
<dbReference type="RefSeq" id="WP_066083992.1">
    <property type="nucleotide sequence ID" value="NZ_LRVM01000001.1"/>
</dbReference>
<dbReference type="Pfam" id="PF01551">
    <property type="entry name" value="Peptidase_M23"/>
    <property type="match status" value="1"/>
</dbReference>
<accession>A0A136WJ67</accession>
<dbReference type="GO" id="GO:0004222">
    <property type="term" value="F:metalloendopeptidase activity"/>
    <property type="evidence" value="ECO:0007669"/>
    <property type="project" value="TreeGrafter"/>
</dbReference>
<dbReference type="Gene3D" id="2.70.70.10">
    <property type="entry name" value="Glucose Permease (Domain IIA)"/>
    <property type="match status" value="1"/>
</dbReference>
<dbReference type="EMBL" id="LRVM01000001">
    <property type="protein sequence ID" value="KXL54430.1"/>
    <property type="molecule type" value="Genomic_DNA"/>
</dbReference>
<dbReference type="Proteomes" id="UP000070539">
    <property type="component" value="Unassembled WGS sequence"/>
</dbReference>
<sequence>MKNKNKNKRTAIWTATICGCLCLLAVGAGVVWQAVDYKETVPPQTQSQARVIQSTEGELQPVTMAQTPKVDETKLEKQNQTNEEKPPVVQTAPQPKATASTESNFGYPLSGEIVMPYSVESAIYDPTLNQYHTNDSISISAQAGSAVVAAQKGTVKEITKDEEKGNTVIIEHDNGWLTTYSQLAEDISVKVGETVEKGQKIGTVGEPTKYTIALGSHVQFAMEKDGETVDPEKTIQD</sequence>
<dbReference type="CDD" id="cd12797">
    <property type="entry name" value="M23_peptidase"/>
    <property type="match status" value="1"/>
</dbReference>
<evidence type="ECO:0000256" key="1">
    <source>
        <dbReference type="SAM" id="MobiDB-lite"/>
    </source>
</evidence>
<dbReference type="SUPFAM" id="SSF51261">
    <property type="entry name" value="Duplicated hybrid motif"/>
    <property type="match status" value="1"/>
</dbReference>
<name>A0A136WJ67_9FIRM</name>
<feature type="region of interest" description="Disordered" evidence="1">
    <location>
        <begin position="43"/>
        <end position="103"/>
    </location>
</feature>
<dbReference type="PROSITE" id="PS51257">
    <property type="entry name" value="PROKAR_LIPOPROTEIN"/>
    <property type="match status" value="1"/>
</dbReference>
<dbReference type="PANTHER" id="PTHR21666:SF270">
    <property type="entry name" value="MUREIN HYDROLASE ACTIVATOR ENVC"/>
    <property type="match status" value="1"/>
</dbReference>
<feature type="domain" description="M23ase beta-sheet core" evidence="2">
    <location>
        <begin position="134"/>
        <end position="231"/>
    </location>
</feature>
<proteinExistence type="predicted"/>
<keyword evidence="4" id="KW-1185">Reference proteome</keyword>
<dbReference type="InterPro" id="IPR050570">
    <property type="entry name" value="Cell_wall_metabolism_enzyme"/>
</dbReference>
<evidence type="ECO:0000259" key="2">
    <source>
        <dbReference type="Pfam" id="PF01551"/>
    </source>
</evidence>
<dbReference type="OrthoDB" id="1938544at2"/>
<dbReference type="InterPro" id="IPR011055">
    <property type="entry name" value="Dup_hybrid_motif"/>
</dbReference>
<organism evidence="3 4">
    <name type="scientific">Anaerotignum neopropionicum</name>
    <dbReference type="NCBI Taxonomy" id="36847"/>
    <lineage>
        <taxon>Bacteria</taxon>
        <taxon>Bacillati</taxon>
        <taxon>Bacillota</taxon>
        <taxon>Clostridia</taxon>
        <taxon>Lachnospirales</taxon>
        <taxon>Anaerotignaceae</taxon>
        <taxon>Anaerotignum</taxon>
    </lineage>
</organism>
<gene>
    <name evidence="3" type="primary">spoIIQ</name>
    <name evidence="3" type="ORF">CLNEO_05360</name>
</gene>
<dbReference type="AlphaFoldDB" id="A0A136WJ67"/>
<comment type="caution">
    <text evidence="3">The sequence shown here is derived from an EMBL/GenBank/DDBJ whole genome shotgun (WGS) entry which is preliminary data.</text>
</comment>
<protein>
    <submittedName>
        <fullName evidence="3">Stage II sporulation protein Q</fullName>
    </submittedName>
</protein>
<dbReference type="PANTHER" id="PTHR21666">
    <property type="entry name" value="PEPTIDASE-RELATED"/>
    <property type="match status" value="1"/>
</dbReference>
<feature type="compositionally biased region" description="Polar residues" evidence="1">
    <location>
        <begin position="91"/>
        <end position="103"/>
    </location>
</feature>
<dbReference type="InterPro" id="IPR016047">
    <property type="entry name" value="M23ase_b-sheet_dom"/>
</dbReference>